<accession>A0A2P6VS11</accession>
<dbReference type="Gene3D" id="1.25.40.10">
    <property type="entry name" value="Tetratricopeptide repeat domain"/>
    <property type="match status" value="1"/>
</dbReference>
<dbReference type="Proteomes" id="UP000239649">
    <property type="component" value="Unassembled WGS sequence"/>
</dbReference>
<keyword evidence="1" id="KW-0802">TPR repeat</keyword>
<feature type="repeat" description="TPR" evidence="1">
    <location>
        <begin position="42"/>
        <end position="75"/>
    </location>
</feature>
<evidence type="ECO:0000313" key="3">
    <source>
        <dbReference type="Proteomes" id="UP000239649"/>
    </source>
</evidence>
<organism evidence="2 3">
    <name type="scientific">Micractinium conductrix</name>
    <dbReference type="NCBI Taxonomy" id="554055"/>
    <lineage>
        <taxon>Eukaryota</taxon>
        <taxon>Viridiplantae</taxon>
        <taxon>Chlorophyta</taxon>
        <taxon>core chlorophytes</taxon>
        <taxon>Trebouxiophyceae</taxon>
        <taxon>Chlorellales</taxon>
        <taxon>Chlorellaceae</taxon>
        <taxon>Chlorella clade</taxon>
        <taxon>Micractinium</taxon>
    </lineage>
</organism>
<dbReference type="InterPro" id="IPR011990">
    <property type="entry name" value="TPR-like_helical_dom_sf"/>
</dbReference>
<dbReference type="InterPro" id="IPR019734">
    <property type="entry name" value="TPR_rpt"/>
</dbReference>
<dbReference type="EMBL" id="LHPF02000001">
    <property type="protein sequence ID" value="PSC76886.1"/>
    <property type="molecule type" value="Genomic_DNA"/>
</dbReference>
<dbReference type="PANTHER" id="PTHR37910:SF2">
    <property type="entry name" value="EXPRESSED PROTEIN"/>
    <property type="match status" value="1"/>
</dbReference>
<dbReference type="OrthoDB" id="508390at2759"/>
<evidence type="ECO:0000313" key="2">
    <source>
        <dbReference type="EMBL" id="PSC76886.1"/>
    </source>
</evidence>
<sequence>MPSAEAKRAYAIIQLGGRYAPAPGAQQQQQPENPERARIQQLQALMKAGNAAVAEGRYEAALASFDTVVQQFPDFATTEYARLSRALMLYQLGRTSDALLQLEDLEVSLRGYAEVHAALASMLYVERPALLDYAEQQWAIAMDFSRNFADPQWVAANKRWPPKMMAALDRFLRLA</sequence>
<gene>
    <name evidence="2" type="primary">g484</name>
    <name evidence="2" type="ORF">C2E20_0484</name>
</gene>
<dbReference type="AlphaFoldDB" id="A0A2P6VS11"/>
<proteinExistence type="predicted"/>
<reference evidence="2 3" key="1">
    <citation type="journal article" date="2018" name="Plant J.">
        <title>Genome sequences of Chlorella sorokiniana UTEX 1602 and Micractinium conductrix SAG 241.80: implications to maltose excretion by a green alga.</title>
        <authorList>
            <person name="Arriola M.B."/>
            <person name="Velmurugan N."/>
            <person name="Zhang Y."/>
            <person name="Plunkett M.H."/>
            <person name="Hondzo H."/>
            <person name="Barney B.M."/>
        </authorList>
    </citation>
    <scope>NUCLEOTIDE SEQUENCE [LARGE SCALE GENOMIC DNA]</scope>
    <source>
        <strain evidence="2 3">SAG 241.80</strain>
    </source>
</reference>
<protein>
    <submittedName>
        <fullName evidence="2">Tetratricopeptide repeat 6</fullName>
    </submittedName>
</protein>
<comment type="caution">
    <text evidence="2">The sequence shown here is derived from an EMBL/GenBank/DDBJ whole genome shotgun (WGS) entry which is preliminary data.</text>
</comment>
<name>A0A2P6VS11_9CHLO</name>
<dbReference type="PROSITE" id="PS50005">
    <property type="entry name" value="TPR"/>
    <property type="match status" value="1"/>
</dbReference>
<keyword evidence="3" id="KW-1185">Reference proteome</keyword>
<dbReference type="PANTHER" id="PTHR37910">
    <property type="entry name" value="EXPRESSED PROTEIN"/>
    <property type="match status" value="1"/>
</dbReference>
<dbReference type="SUPFAM" id="SSF48452">
    <property type="entry name" value="TPR-like"/>
    <property type="match status" value="1"/>
</dbReference>
<evidence type="ECO:0000256" key="1">
    <source>
        <dbReference type="PROSITE-ProRule" id="PRU00339"/>
    </source>
</evidence>